<comment type="caution">
    <text evidence="2">The sequence shown here is derived from an EMBL/GenBank/DDBJ whole genome shotgun (WGS) entry which is preliminary data.</text>
</comment>
<evidence type="ECO:0000256" key="1">
    <source>
        <dbReference type="SAM" id="Phobius"/>
    </source>
</evidence>
<organism evidence="2">
    <name type="scientific">Sesamum latifolium</name>
    <dbReference type="NCBI Taxonomy" id="2727402"/>
    <lineage>
        <taxon>Eukaryota</taxon>
        <taxon>Viridiplantae</taxon>
        <taxon>Streptophyta</taxon>
        <taxon>Embryophyta</taxon>
        <taxon>Tracheophyta</taxon>
        <taxon>Spermatophyta</taxon>
        <taxon>Magnoliopsida</taxon>
        <taxon>eudicotyledons</taxon>
        <taxon>Gunneridae</taxon>
        <taxon>Pentapetalae</taxon>
        <taxon>asterids</taxon>
        <taxon>lamiids</taxon>
        <taxon>Lamiales</taxon>
        <taxon>Pedaliaceae</taxon>
        <taxon>Sesamum</taxon>
    </lineage>
</organism>
<accession>A0AAW2X4A8</accession>
<proteinExistence type="predicted"/>
<dbReference type="EMBL" id="JACGWN010000005">
    <property type="protein sequence ID" value="KAL0448954.1"/>
    <property type="molecule type" value="Genomic_DNA"/>
</dbReference>
<feature type="transmembrane region" description="Helical" evidence="1">
    <location>
        <begin position="70"/>
        <end position="89"/>
    </location>
</feature>
<keyword evidence="1" id="KW-0812">Transmembrane</keyword>
<dbReference type="AlphaFoldDB" id="A0AAW2X4A8"/>
<evidence type="ECO:0000313" key="2">
    <source>
        <dbReference type="EMBL" id="KAL0448954.1"/>
    </source>
</evidence>
<gene>
    <name evidence="2" type="ORF">Slati_1451800</name>
</gene>
<protein>
    <submittedName>
        <fullName evidence="2">Uncharacterized protein</fullName>
    </submittedName>
</protein>
<name>A0AAW2X4A8_9LAMI</name>
<reference evidence="2" key="2">
    <citation type="journal article" date="2024" name="Plant">
        <title>Genomic evolution and insights into agronomic trait innovations of Sesamum species.</title>
        <authorList>
            <person name="Miao H."/>
            <person name="Wang L."/>
            <person name="Qu L."/>
            <person name="Liu H."/>
            <person name="Sun Y."/>
            <person name="Le M."/>
            <person name="Wang Q."/>
            <person name="Wei S."/>
            <person name="Zheng Y."/>
            <person name="Lin W."/>
            <person name="Duan Y."/>
            <person name="Cao H."/>
            <person name="Xiong S."/>
            <person name="Wang X."/>
            <person name="Wei L."/>
            <person name="Li C."/>
            <person name="Ma Q."/>
            <person name="Ju M."/>
            <person name="Zhao R."/>
            <person name="Li G."/>
            <person name="Mu C."/>
            <person name="Tian Q."/>
            <person name="Mei H."/>
            <person name="Zhang T."/>
            <person name="Gao T."/>
            <person name="Zhang H."/>
        </authorList>
    </citation>
    <scope>NUCLEOTIDE SEQUENCE</scope>
    <source>
        <strain evidence="2">KEN1</strain>
    </source>
</reference>
<reference evidence="2" key="1">
    <citation type="submission" date="2020-06" db="EMBL/GenBank/DDBJ databases">
        <authorList>
            <person name="Li T."/>
            <person name="Hu X."/>
            <person name="Zhang T."/>
            <person name="Song X."/>
            <person name="Zhang H."/>
            <person name="Dai N."/>
            <person name="Sheng W."/>
            <person name="Hou X."/>
            <person name="Wei L."/>
        </authorList>
    </citation>
    <scope>NUCLEOTIDE SEQUENCE</scope>
    <source>
        <strain evidence="2">KEN1</strain>
        <tissue evidence="2">Leaf</tissue>
    </source>
</reference>
<keyword evidence="1" id="KW-1133">Transmembrane helix</keyword>
<dbReference type="PANTHER" id="PTHR33116">
    <property type="entry name" value="REVERSE TRANSCRIPTASE ZINC-BINDING DOMAIN-CONTAINING PROTEIN-RELATED-RELATED"/>
    <property type="match status" value="1"/>
</dbReference>
<keyword evidence="1" id="KW-0472">Membrane</keyword>
<dbReference type="PANTHER" id="PTHR33116:SF84">
    <property type="entry name" value="RNA-DIRECTED DNA POLYMERASE"/>
    <property type="match status" value="1"/>
</dbReference>
<sequence>MNIYWAMAFILPKSIIRTIEARMRKFLWQGGSGTGMAKVAWTDICKPTDEGGQGIRALEPLNRGLMSKHLWILSNIPTLLFGLNGYIAIVSRGVRFGRQAARLDHGVGGKMSG</sequence>